<proteinExistence type="predicted"/>
<keyword evidence="2" id="KW-1185">Reference proteome</keyword>
<accession>A0ACB9AUQ6</accession>
<gene>
    <name evidence="1" type="ORF">L1987_72469</name>
</gene>
<organism evidence="1 2">
    <name type="scientific">Smallanthus sonchifolius</name>
    <dbReference type="NCBI Taxonomy" id="185202"/>
    <lineage>
        <taxon>Eukaryota</taxon>
        <taxon>Viridiplantae</taxon>
        <taxon>Streptophyta</taxon>
        <taxon>Embryophyta</taxon>
        <taxon>Tracheophyta</taxon>
        <taxon>Spermatophyta</taxon>
        <taxon>Magnoliopsida</taxon>
        <taxon>eudicotyledons</taxon>
        <taxon>Gunneridae</taxon>
        <taxon>Pentapetalae</taxon>
        <taxon>asterids</taxon>
        <taxon>campanulids</taxon>
        <taxon>Asterales</taxon>
        <taxon>Asteraceae</taxon>
        <taxon>Asteroideae</taxon>
        <taxon>Heliantheae alliance</taxon>
        <taxon>Millerieae</taxon>
        <taxon>Smallanthus</taxon>
    </lineage>
</organism>
<evidence type="ECO:0000313" key="1">
    <source>
        <dbReference type="EMBL" id="KAI3713882.1"/>
    </source>
</evidence>
<protein>
    <submittedName>
        <fullName evidence="1">Uncharacterized protein</fullName>
    </submittedName>
</protein>
<sequence length="85" mass="10004">MTLGNYTLHVDEGNNHSGLMIKVCLFEEVDHVSVHTEDKIFYTQDDFRDFLPLRGWICLREFNSYRNIDVMDELCPGVIYCDISR</sequence>
<evidence type="ECO:0000313" key="2">
    <source>
        <dbReference type="Proteomes" id="UP001056120"/>
    </source>
</evidence>
<reference evidence="2" key="1">
    <citation type="journal article" date="2022" name="Mol. Ecol. Resour.">
        <title>The genomes of chicory, endive, great burdock and yacon provide insights into Asteraceae palaeo-polyploidization history and plant inulin production.</title>
        <authorList>
            <person name="Fan W."/>
            <person name="Wang S."/>
            <person name="Wang H."/>
            <person name="Wang A."/>
            <person name="Jiang F."/>
            <person name="Liu H."/>
            <person name="Zhao H."/>
            <person name="Xu D."/>
            <person name="Zhang Y."/>
        </authorList>
    </citation>
    <scope>NUCLEOTIDE SEQUENCE [LARGE SCALE GENOMIC DNA]</scope>
    <source>
        <strain evidence="2">cv. Yunnan</strain>
    </source>
</reference>
<dbReference type="Proteomes" id="UP001056120">
    <property type="component" value="Linkage Group LG24"/>
</dbReference>
<dbReference type="EMBL" id="CM042041">
    <property type="protein sequence ID" value="KAI3713882.1"/>
    <property type="molecule type" value="Genomic_DNA"/>
</dbReference>
<reference evidence="1 2" key="2">
    <citation type="journal article" date="2022" name="Mol. Ecol. Resour.">
        <title>The genomes of chicory, endive, great burdock and yacon provide insights into Asteraceae paleo-polyploidization history and plant inulin production.</title>
        <authorList>
            <person name="Fan W."/>
            <person name="Wang S."/>
            <person name="Wang H."/>
            <person name="Wang A."/>
            <person name="Jiang F."/>
            <person name="Liu H."/>
            <person name="Zhao H."/>
            <person name="Xu D."/>
            <person name="Zhang Y."/>
        </authorList>
    </citation>
    <scope>NUCLEOTIDE SEQUENCE [LARGE SCALE GENOMIC DNA]</scope>
    <source>
        <strain evidence="2">cv. Yunnan</strain>
        <tissue evidence="1">Leaves</tissue>
    </source>
</reference>
<comment type="caution">
    <text evidence="1">The sequence shown here is derived from an EMBL/GenBank/DDBJ whole genome shotgun (WGS) entry which is preliminary data.</text>
</comment>
<name>A0ACB9AUQ6_9ASTR</name>